<evidence type="ECO:0000313" key="2">
    <source>
        <dbReference type="Proteomes" id="UP000077266"/>
    </source>
</evidence>
<dbReference type="AlphaFoldDB" id="A0A165I0D8"/>
<gene>
    <name evidence="1" type="ORF">EXIGLDRAFT_718075</name>
</gene>
<dbReference type="InParanoid" id="A0A165I0D8"/>
<evidence type="ECO:0000313" key="1">
    <source>
        <dbReference type="EMBL" id="KZV92717.1"/>
    </source>
</evidence>
<keyword evidence="2" id="KW-1185">Reference proteome</keyword>
<protein>
    <submittedName>
        <fullName evidence="1">Uncharacterized protein</fullName>
    </submittedName>
</protein>
<reference evidence="1 2" key="1">
    <citation type="journal article" date="2016" name="Mol. Biol. Evol.">
        <title>Comparative Genomics of Early-Diverging Mushroom-Forming Fungi Provides Insights into the Origins of Lignocellulose Decay Capabilities.</title>
        <authorList>
            <person name="Nagy L.G."/>
            <person name="Riley R."/>
            <person name="Tritt A."/>
            <person name="Adam C."/>
            <person name="Daum C."/>
            <person name="Floudas D."/>
            <person name="Sun H."/>
            <person name="Yadav J.S."/>
            <person name="Pangilinan J."/>
            <person name="Larsson K.H."/>
            <person name="Matsuura K."/>
            <person name="Barry K."/>
            <person name="Labutti K."/>
            <person name="Kuo R."/>
            <person name="Ohm R.A."/>
            <person name="Bhattacharya S.S."/>
            <person name="Shirouzu T."/>
            <person name="Yoshinaga Y."/>
            <person name="Martin F.M."/>
            <person name="Grigoriev I.V."/>
            <person name="Hibbett D.S."/>
        </authorList>
    </citation>
    <scope>NUCLEOTIDE SEQUENCE [LARGE SCALE GENOMIC DNA]</scope>
    <source>
        <strain evidence="1 2">HHB12029</strain>
    </source>
</reference>
<accession>A0A165I0D8</accession>
<dbReference type="EMBL" id="KV426003">
    <property type="protein sequence ID" value="KZV92717.1"/>
    <property type="molecule type" value="Genomic_DNA"/>
</dbReference>
<organism evidence="1 2">
    <name type="scientific">Exidia glandulosa HHB12029</name>
    <dbReference type="NCBI Taxonomy" id="1314781"/>
    <lineage>
        <taxon>Eukaryota</taxon>
        <taxon>Fungi</taxon>
        <taxon>Dikarya</taxon>
        <taxon>Basidiomycota</taxon>
        <taxon>Agaricomycotina</taxon>
        <taxon>Agaricomycetes</taxon>
        <taxon>Auriculariales</taxon>
        <taxon>Exidiaceae</taxon>
        <taxon>Exidia</taxon>
    </lineage>
</organism>
<name>A0A165I0D8_EXIGL</name>
<proteinExistence type="predicted"/>
<dbReference type="Proteomes" id="UP000077266">
    <property type="component" value="Unassembled WGS sequence"/>
</dbReference>
<sequence length="95" mass="11153">MYRIIITLVLTHLRLCRRVGYNILIRSSLSPCRGRLSLGYRATTLRRHAIELGYNFVSRAAAHRACGHLYVYGWEWRQGKTCFHPIWDFIPTCTQ</sequence>